<evidence type="ECO:0000313" key="4">
    <source>
        <dbReference type="WBParaSite" id="HPBE_0002250701-mRNA-1"/>
    </source>
</evidence>
<protein>
    <submittedName>
        <fullName evidence="2 4">Uncharacterized protein</fullName>
    </submittedName>
</protein>
<accession>A0A183GIN7</accession>
<feature type="region of interest" description="Disordered" evidence="1">
    <location>
        <begin position="64"/>
        <end position="88"/>
    </location>
</feature>
<name>A0A183GIN7_HELPZ</name>
<reference evidence="4" key="2">
    <citation type="submission" date="2019-09" db="UniProtKB">
        <authorList>
            <consortium name="WormBaseParasite"/>
        </authorList>
    </citation>
    <scope>IDENTIFICATION</scope>
</reference>
<accession>A0A3P8CKP1</accession>
<proteinExistence type="predicted"/>
<keyword evidence="3" id="KW-1185">Reference proteome</keyword>
<evidence type="ECO:0000313" key="3">
    <source>
        <dbReference type="Proteomes" id="UP000050761"/>
    </source>
</evidence>
<dbReference type="Proteomes" id="UP000050761">
    <property type="component" value="Unassembled WGS sequence"/>
</dbReference>
<dbReference type="EMBL" id="UZAH01034055">
    <property type="protein sequence ID" value="VDP33001.1"/>
    <property type="molecule type" value="Genomic_DNA"/>
</dbReference>
<dbReference type="WBParaSite" id="HPBE_0002250701-mRNA-1">
    <property type="protein sequence ID" value="HPBE_0002250701-mRNA-1"/>
    <property type="gene ID" value="HPBE_0002250701"/>
</dbReference>
<gene>
    <name evidence="2" type="ORF">HPBE_LOCUS22506</name>
</gene>
<sequence length="97" mass="10698">MGRIIADLDRIRRAHTAPFHVVRRAPERLAVPVVVALVPTAHLFVLRLCLITVTATAGEHVNPTTILEMPPSQPGKHPRSRESSCEGTPFAWLSCQQ</sequence>
<dbReference type="AlphaFoldDB" id="A0A183GIN7"/>
<evidence type="ECO:0000313" key="2">
    <source>
        <dbReference type="EMBL" id="VDP33001.1"/>
    </source>
</evidence>
<reference evidence="2 3" key="1">
    <citation type="submission" date="2018-11" db="EMBL/GenBank/DDBJ databases">
        <authorList>
            <consortium name="Pathogen Informatics"/>
        </authorList>
    </citation>
    <scope>NUCLEOTIDE SEQUENCE [LARGE SCALE GENOMIC DNA]</scope>
</reference>
<evidence type="ECO:0000256" key="1">
    <source>
        <dbReference type="SAM" id="MobiDB-lite"/>
    </source>
</evidence>
<organism evidence="3 4">
    <name type="scientific">Heligmosomoides polygyrus</name>
    <name type="common">Parasitic roundworm</name>
    <dbReference type="NCBI Taxonomy" id="6339"/>
    <lineage>
        <taxon>Eukaryota</taxon>
        <taxon>Metazoa</taxon>
        <taxon>Ecdysozoa</taxon>
        <taxon>Nematoda</taxon>
        <taxon>Chromadorea</taxon>
        <taxon>Rhabditida</taxon>
        <taxon>Rhabditina</taxon>
        <taxon>Rhabditomorpha</taxon>
        <taxon>Strongyloidea</taxon>
        <taxon>Heligmosomidae</taxon>
        <taxon>Heligmosomoides</taxon>
    </lineage>
</organism>